<dbReference type="EMBL" id="KN840554">
    <property type="protein sequence ID" value="KIP05059.1"/>
    <property type="molecule type" value="Genomic_DNA"/>
</dbReference>
<evidence type="ECO:0000313" key="1">
    <source>
        <dbReference type="EMBL" id="KIP05059.1"/>
    </source>
</evidence>
<protein>
    <submittedName>
        <fullName evidence="1">Uncharacterized protein</fullName>
    </submittedName>
</protein>
<sequence length="189" mass="21217">MLKRLFSQSKTSRIAVVQYARPVAGCADPSDPRHVAGFHLALVAIEEDKIGHEWRILWQAANRPTPAKDDIPAHVEWILDIREPINVGNSRLCLGGVIIGELKNDEIDALKQTIKETAILVDGKLLLNHENEAVFNCRKWTEMIITQRLVPRGWASSTINSMQSLLPTLCEAAKDSARQRTPVFVEYKT</sequence>
<keyword evidence="2" id="KW-1185">Reference proteome</keyword>
<reference evidence="1 2" key="1">
    <citation type="journal article" date="2014" name="PLoS Genet.">
        <title>Analysis of the Phlebiopsis gigantea genome, transcriptome and secretome provides insight into its pioneer colonization strategies of wood.</title>
        <authorList>
            <person name="Hori C."/>
            <person name="Ishida T."/>
            <person name="Igarashi K."/>
            <person name="Samejima M."/>
            <person name="Suzuki H."/>
            <person name="Master E."/>
            <person name="Ferreira P."/>
            <person name="Ruiz-Duenas F.J."/>
            <person name="Held B."/>
            <person name="Canessa P."/>
            <person name="Larrondo L.F."/>
            <person name="Schmoll M."/>
            <person name="Druzhinina I.S."/>
            <person name="Kubicek C.P."/>
            <person name="Gaskell J.A."/>
            <person name="Kersten P."/>
            <person name="St John F."/>
            <person name="Glasner J."/>
            <person name="Sabat G."/>
            <person name="Splinter BonDurant S."/>
            <person name="Syed K."/>
            <person name="Yadav J."/>
            <person name="Mgbeahuruike A.C."/>
            <person name="Kovalchuk A."/>
            <person name="Asiegbu F.O."/>
            <person name="Lackner G."/>
            <person name="Hoffmeister D."/>
            <person name="Rencoret J."/>
            <person name="Gutierrez A."/>
            <person name="Sun H."/>
            <person name="Lindquist E."/>
            <person name="Barry K."/>
            <person name="Riley R."/>
            <person name="Grigoriev I.V."/>
            <person name="Henrissat B."/>
            <person name="Kues U."/>
            <person name="Berka R.M."/>
            <person name="Martinez A.T."/>
            <person name="Covert S.F."/>
            <person name="Blanchette R.A."/>
            <person name="Cullen D."/>
        </authorList>
    </citation>
    <scope>NUCLEOTIDE SEQUENCE [LARGE SCALE GENOMIC DNA]</scope>
    <source>
        <strain evidence="1 2">11061_1 CR5-6</strain>
    </source>
</reference>
<dbReference type="AlphaFoldDB" id="A0A0C3NJG1"/>
<organism evidence="1 2">
    <name type="scientific">Phlebiopsis gigantea (strain 11061_1 CR5-6)</name>
    <name type="common">White-rot fungus</name>
    <name type="synonym">Peniophora gigantea</name>
    <dbReference type="NCBI Taxonomy" id="745531"/>
    <lineage>
        <taxon>Eukaryota</taxon>
        <taxon>Fungi</taxon>
        <taxon>Dikarya</taxon>
        <taxon>Basidiomycota</taxon>
        <taxon>Agaricomycotina</taxon>
        <taxon>Agaricomycetes</taxon>
        <taxon>Polyporales</taxon>
        <taxon>Phanerochaetaceae</taxon>
        <taxon>Phlebiopsis</taxon>
    </lineage>
</organism>
<name>A0A0C3NJG1_PHLG1</name>
<gene>
    <name evidence="1" type="ORF">PHLGIDRAFT_168790</name>
</gene>
<accession>A0A0C3NJG1</accession>
<proteinExistence type="predicted"/>
<evidence type="ECO:0000313" key="2">
    <source>
        <dbReference type="Proteomes" id="UP000053257"/>
    </source>
</evidence>
<dbReference type="OrthoDB" id="3175502at2759"/>
<dbReference type="HOGENOM" id="CLU_091438_1_0_1"/>
<dbReference type="Proteomes" id="UP000053257">
    <property type="component" value="Unassembled WGS sequence"/>
</dbReference>